<reference evidence="3" key="2">
    <citation type="submission" date="2023-01" db="EMBL/GenBank/DDBJ databases">
        <authorList>
            <person name="Sun Q."/>
            <person name="Evtushenko L."/>
        </authorList>
    </citation>
    <scope>NUCLEOTIDE SEQUENCE</scope>
    <source>
        <strain evidence="3">VKM B-2347</strain>
    </source>
</reference>
<dbReference type="Pfam" id="PF13417">
    <property type="entry name" value="GST_N_3"/>
    <property type="match status" value="1"/>
</dbReference>
<dbReference type="Pfam" id="PF22041">
    <property type="entry name" value="GST_C_7"/>
    <property type="match status" value="1"/>
</dbReference>
<feature type="domain" description="Glutathione S-transferase UstS-like C-terminal" evidence="2">
    <location>
        <begin position="97"/>
        <end position="199"/>
    </location>
</feature>
<comment type="caution">
    <text evidence="3">The sequence shown here is derived from an EMBL/GenBank/DDBJ whole genome shotgun (WGS) entry which is preliminary data.</text>
</comment>
<sequence length="226" mass="24379">MTAHIHDLATADGRRLSPYCWAAKLALAHKGVSFETTPTRFIDIPSIGGGGFRTVPVTELGADRIGDSFDLALKLEEAHPDRPALFAGPGGVALTRFVGAHMAHVMGKIARVIAVDICAALDRENQTYFRTSREKMLGGRLEDVAADRAGGVAAVKDALKPLRIMLRGQPFIGGEDPFFADFLFAGVVQWTKIVGTVDFLEGEQAIADWFGRIEARYGAVLRATRG</sequence>
<organism evidence="3 4">
    <name type="scientific">Hansschlegelia plantiphila</name>
    <dbReference type="NCBI Taxonomy" id="374655"/>
    <lineage>
        <taxon>Bacteria</taxon>
        <taxon>Pseudomonadati</taxon>
        <taxon>Pseudomonadota</taxon>
        <taxon>Alphaproteobacteria</taxon>
        <taxon>Hyphomicrobiales</taxon>
        <taxon>Methylopilaceae</taxon>
        <taxon>Hansschlegelia</taxon>
    </lineage>
</organism>
<dbReference type="Gene3D" id="3.40.30.10">
    <property type="entry name" value="Glutaredoxin"/>
    <property type="match status" value="1"/>
</dbReference>
<dbReference type="Proteomes" id="UP001143372">
    <property type="component" value="Unassembled WGS sequence"/>
</dbReference>
<name>A0A9W6J174_9HYPH</name>
<dbReference type="Gene3D" id="1.20.1050.10">
    <property type="match status" value="1"/>
</dbReference>
<dbReference type="SUPFAM" id="SSF52833">
    <property type="entry name" value="Thioredoxin-like"/>
    <property type="match status" value="1"/>
</dbReference>
<protein>
    <submittedName>
        <fullName evidence="3">Glutathione S-transferase</fullName>
    </submittedName>
</protein>
<reference evidence="3" key="1">
    <citation type="journal article" date="2014" name="Int. J. Syst. Evol. Microbiol.">
        <title>Complete genome sequence of Corynebacterium casei LMG S-19264T (=DSM 44701T), isolated from a smear-ripened cheese.</title>
        <authorList>
            <consortium name="US DOE Joint Genome Institute (JGI-PGF)"/>
            <person name="Walter F."/>
            <person name="Albersmeier A."/>
            <person name="Kalinowski J."/>
            <person name="Ruckert C."/>
        </authorList>
    </citation>
    <scope>NUCLEOTIDE SEQUENCE</scope>
    <source>
        <strain evidence="3">VKM B-2347</strain>
    </source>
</reference>
<evidence type="ECO:0000259" key="2">
    <source>
        <dbReference type="Pfam" id="PF22041"/>
    </source>
</evidence>
<dbReference type="AlphaFoldDB" id="A0A9W6J174"/>
<dbReference type="InterPro" id="IPR054416">
    <property type="entry name" value="GST_UstS-like_C"/>
</dbReference>
<dbReference type="RefSeq" id="WP_271167668.1">
    <property type="nucleotide sequence ID" value="NZ_BSFI01000006.1"/>
</dbReference>
<dbReference type="SUPFAM" id="SSF47616">
    <property type="entry name" value="GST C-terminal domain-like"/>
    <property type="match status" value="1"/>
</dbReference>
<evidence type="ECO:0000313" key="3">
    <source>
        <dbReference type="EMBL" id="GLK67409.1"/>
    </source>
</evidence>
<dbReference type="InterPro" id="IPR036282">
    <property type="entry name" value="Glutathione-S-Trfase_C_sf"/>
</dbReference>
<evidence type="ECO:0000259" key="1">
    <source>
        <dbReference type="Pfam" id="PF13417"/>
    </source>
</evidence>
<accession>A0A9W6J174</accession>
<gene>
    <name evidence="3" type="ORF">GCM10008179_10470</name>
</gene>
<proteinExistence type="predicted"/>
<feature type="domain" description="GST N-terminal" evidence="1">
    <location>
        <begin position="15"/>
        <end position="82"/>
    </location>
</feature>
<keyword evidence="4" id="KW-1185">Reference proteome</keyword>
<evidence type="ECO:0000313" key="4">
    <source>
        <dbReference type="Proteomes" id="UP001143372"/>
    </source>
</evidence>
<dbReference type="InterPro" id="IPR036249">
    <property type="entry name" value="Thioredoxin-like_sf"/>
</dbReference>
<dbReference type="EMBL" id="BSFI01000006">
    <property type="protein sequence ID" value="GLK67409.1"/>
    <property type="molecule type" value="Genomic_DNA"/>
</dbReference>
<dbReference type="InterPro" id="IPR004045">
    <property type="entry name" value="Glutathione_S-Trfase_N"/>
</dbReference>